<proteinExistence type="predicted"/>
<evidence type="ECO:0000313" key="3">
    <source>
        <dbReference type="Proteomes" id="UP000821837"/>
    </source>
</evidence>
<dbReference type="VEuPathDB" id="VectorBase:RSAN_041035"/>
<reference evidence="2" key="1">
    <citation type="journal article" date="2020" name="Cell">
        <title>Large-Scale Comparative Analyses of Tick Genomes Elucidate Their Genetic Diversity and Vector Capacities.</title>
        <authorList>
            <consortium name="Tick Genome and Microbiome Consortium (TIGMIC)"/>
            <person name="Jia N."/>
            <person name="Wang J."/>
            <person name="Shi W."/>
            <person name="Du L."/>
            <person name="Sun Y."/>
            <person name="Zhan W."/>
            <person name="Jiang J.F."/>
            <person name="Wang Q."/>
            <person name="Zhang B."/>
            <person name="Ji P."/>
            <person name="Bell-Sakyi L."/>
            <person name="Cui X.M."/>
            <person name="Yuan T.T."/>
            <person name="Jiang B.G."/>
            <person name="Yang W.F."/>
            <person name="Lam T.T."/>
            <person name="Chang Q.C."/>
            <person name="Ding S.J."/>
            <person name="Wang X.J."/>
            <person name="Zhu J.G."/>
            <person name="Ruan X.D."/>
            <person name="Zhao L."/>
            <person name="Wei J.T."/>
            <person name="Ye R.Z."/>
            <person name="Que T.C."/>
            <person name="Du C.H."/>
            <person name="Zhou Y.H."/>
            <person name="Cheng J.X."/>
            <person name="Dai P.F."/>
            <person name="Guo W.B."/>
            <person name="Han X.H."/>
            <person name="Huang E.J."/>
            <person name="Li L.F."/>
            <person name="Wei W."/>
            <person name="Gao Y.C."/>
            <person name="Liu J.Z."/>
            <person name="Shao H.Z."/>
            <person name="Wang X."/>
            <person name="Wang C.C."/>
            <person name="Yang T.C."/>
            <person name="Huo Q.B."/>
            <person name="Li W."/>
            <person name="Chen H.Y."/>
            <person name="Chen S.E."/>
            <person name="Zhou L.G."/>
            <person name="Ni X.B."/>
            <person name="Tian J.H."/>
            <person name="Sheng Y."/>
            <person name="Liu T."/>
            <person name="Pan Y.S."/>
            <person name="Xia L.Y."/>
            <person name="Li J."/>
            <person name="Zhao F."/>
            <person name="Cao W.C."/>
        </authorList>
    </citation>
    <scope>NUCLEOTIDE SEQUENCE</scope>
    <source>
        <strain evidence="2">Rsan-2018</strain>
    </source>
</reference>
<sequence length="250" mass="26442">MEAMAAYAEEAALDGGAIILIPQEDGQPVLLGEALVGGGSQLVLGQLQPLQIEDAPLVFAPVASTEGSLVATPAMVSEPSPQHEEAASSLSGLGAYVSAVGNVTQALQENCVLRLSGADFEDPFASLPSPVLEFGALTVNGSGLDQCPYCEAQFLTHSSALHVHIVEQHPTRRSLMHSHVGEGRYRKTLTRRTKSPMPPPKQPVLARPTAGAPTTTKSVEARARRARGPSNKELVFVRQCSSIVRLLPLR</sequence>
<evidence type="ECO:0000313" key="2">
    <source>
        <dbReference type="EMBL" id="KAH7969191.1"/>
    </source>
</evidence>
<feature type="region of interest" description="Disordered" evidence="1">
    <location>
        <begin position="185"/>
        <end position="228"/>
    </location>
</feature>
<dbReference type="EMBL" id="JABSTV010001248">
    <property type="protein sequence ID" value="KAH7969191.1"/>
    <property type="molecule type" value="Genomic_DNA"/>
</dbReference>
<keyword evidence="3" id="KW-1185">Reference proteome</keyword>
<protein>
    <submittedName>
        <fullName evidence="2">Uncharacterized protein</fullName>
    </submittedName>
</protein>
<comment type="caution">
    <text evidence="2">The sequence shown here is derived from an EMBL/GenBank/DDBJ whole genome shotgun (WGS) entry which is preliminary data.</text>
</comment>
<dbReference type="Proteomes" id="UP000821837">
    <property type="component" value="Unassembled WGS sequence"/>
</dbReference>
<evidence type="ECO:0000256" key="1">
    <source>
        <dbReference type="SAM" id="MobiDB-lite"/>
    </source>
</evidence>
<organism evidence="2 3">
    <name type="scientific">Rhipicephalus sanguineus</name>
    <name type="common">Brown dog tick</name>
    <name type="synonym">Ixodes sanguineus</name>
    <dbReference type="NCBI Taxonomy" id="34632"/>
    <lineage>
        <taxon>Eukaryota</taxon>
        <taxon>Metazoa</taxon>
        <taxon>Ecdysozoa</taxon>
        <taxon>Arthropoda</taxon>
        <taxon>Chelicerata</taxon>
        <taxon>Arachnida</taxon>
        <taxon>Acari</taxon>
        <taxon>Parasitiformes</taxon>
        <taxon>Ixodida</taxon>
        <taxon>Ixodoidea</taxon>
        <taxon>Ixodidae</taxon>
        <taxon>Rhipicephalinae</taxon>
        <taxon>Rhipicephalus</taxon>
        <taxon>Rhipicephalus</taxon>
    </lineage>
</organism>
<reference evidence="2" key="2">
    <citation type="submission" date="2021-09" db="EMBL/GenBank/DDBJ databases">
        <authorList>
            <person name="Jia N."/>
            <person name="Wang J."/>
            <person name="Shi W."/>
            <person name="Du L."/>
            <person name="Sun Y."/>
            <person name="Zhan W."/>
            <person name="Jiang J."/>
            <person name="Wang Q."/>
            <person name="Zhang B."/>
            <person name="Ji P."/>
            <person name="Sakyi L.B."/>
            <person name="Cui X."/>
            <person name="Yuan T."/>
            <person name="Jiang B."/>
            <person name="Yang W."/>
            <person name="Lam T.T.-Y."/>
            <person name="Chang Q."/>
            <person name="Ding S."/>
            <person name="Wang X."/>
            <person name="Zhu J."/>
            <person name="Ruan X."/>
            <person name="Zhao L."/>
            <person name="Wei J."/>
            <person name="Que T."/>
            <person name="Du C."/>
            <person name="Cheng J."/>
            <person name="Dai P."/>
            <person name="Han X."/>
            <person name="Huang E."/>
            <person name="Gao Y."/>
            <person name="Liu J."/>
            <person name="Shao H."/>
            <person name="Ye R."/>
            <person name="Li L."/>
            <person name="Wei W."/>
            <person name="Wang X."/>
            <person name="Wang C."/>
            <person name="Huo Q."/>
            <person name="Li W."/>
            <person name="Guo W."/>
            <person name="Chen H."/>
            <person name="Chen S."/>
            <person name="Zhou L."/>
            <person name="Zhou L."/>
            <person name="Ni X."/>
            <person name="Tian J."/>
            <person name="Zhou Y."/>
            <person name="Sheng Y."/>
            <person name="Liu T."/>
            <person name="Pan Y."/>
            <person name="Xia L."/>
            <person name="Li J."/>
            <person name="Zhao F."/>
            <person name="Cao W."/>
        </authorList>
    </citation>
    <scope>NUCLEOTIDE SEQUENCE</scope>
    <source>
        <strain evidence="2">Rsan-2018</strain>
        <tissue evidence="2">Larvae</tissue>
    </source>
</reference>
<name>A0A9D4Q7H2_RHISA</name>
<gene>
    <name evidence="2" type="ORF">HPB52_015697</name>
</gene>
<accession>A0A9D4Q7H2</accession>
<dbReference type="AlphaFoldDB" id="A0A9D4Q7H2"/>